<gene>
    <name evidence="5" type="ORF">TREES_T100002387</name>
</gene>
<dbReference type="eggNOG" id="KOG3627">
    <property type="taxonomic scope" value="Eukaryota"/>
</dbReference>
<evidence type="ECO:0000256" key="2">
    <source>
        <dbReference type="ARBA" id="ARBA00024195"/>
    </source>
</evidence>
<dbReference type="GO" id="GO:0004252">
    <property type="term" value="F:serine-type endopeptidase activity"/>
    <property type="evidence" value="ECO:0007669"/>
    <property type="project" value="InterPro"/>
</dbReference>
<keyword evidence="1" id="KW-1015">Disulfide bond</keyword>
<dbReference type="SMART" id="SM00020">
    <property type="entry name" value="Tryp_SPc"/>
    <property type="match status" value="1"/>
</dbReference>
<feature type="region of interest" description="Disordered" evidence="3">
    <location>
        <begin position="1"/>
        <end position="29"/>
    </location>
</feature>
<evidence type="ECO:0000313" key="5">
    <source>
        <dbReference type="EMBL" id="ELV09675.1"/>
    </source>
</evidence>
<proteinExistence type="inferred from homology"/>
<dbReference type="InterPro" id="IPR043504">
    <property type="entry name" value="Peptidase_S1_PA_chymotrypsin"/>
</dbReference>
<sequence>MERAADWTSSVPSKEVGEPGGPVGPSEGHWLGLKASATGHVTRNWPLTSDGPGSSWAHGPWFQACGQTNVTCRVVKGRLVEVGKWPWQASILYLGVYICSGSLIHQQWELTAAHCLQRSKDPTLYSVKVGVQNFLENGTQIPLSRIAVHENFSNLMTQDIALLKLKTPISWSPAVQPVCLPNIKTQLTIGSTCWVIGWGLAEGKRTKVTPKSSYHHLQEMSVRILKNDVCNQRYQFLFLQSQREFVGKDMLCASSEWGQDTCQGNSGSSLVCQQNGSWIQMGVVSWSFNCGRRQFPGIYTSTTHFTQWIKKQVSDMKFVSRAGPALLSPVLHACCMLLLFWGSLGLL</sequence>
<dbReference type="EMBL" id="KB369979">
    <property type="protein sequence ID" value="ELV09675.1"/>
    <property type="molecule type" value="Genomic_DNA"/>
</dbReference>
<dbReference type="Pfam" id="PF00089">
    <property type="entry name" value="Trypsin"/>
    <property type="match status" value="1"/>
</dbReference>
<dbReference type="InterPro" id="IPR009003">
    <property type="entry name" value="Peptidase_S1_PA"/>
</dbReference>
<evidence type="ECO:0000259" key="4">
    <source>
        <dbReference type="PROSITE" id="PS50240"/>
    </source>
</evidence>
<dbReference type="PROSITE" id="PS50240">
    <property type="entry name" value="TRYPSIN_DOM"/>
    <property type="match status" value="1"/>
</dbReference>
<dbReference type="SUPFAM" id="SSF50494">
    <property type="entry name" value="Trypsin-like serine proteases"/>
    <property type="match status" value="1"/>
</dbReference>
<dbReference type="GO" id="GO:0006508">
    <property type="term" value="P:proteolysis"/>
    <property type="evidence" value="ECO:0007669"/>
    <property type="project" value="UniProtKB-KW"/>
</dbReference>
<name>L8Y3Z9_TUPCH</name>
<protein>
    <submittedName>
        <fullName evidence="5">Serine protease 48</fullName>
    </submittedName>
</protein>
<dbReference type="InterPro" id="IPR001314">
    <property type="entry name" value="Peptidase_S1A"/>
</dbReference>
<dbReference type="MEROPS" id="S01.250"/>
<dbReference type="PRINTS" id="PR00722">
    <property type="entry name" value="CHYMOTRYPSIN"/>
</dbReference>
<reference evidence="6" key="1">
    <citation type="submission" date="2012-07" db="EMBL/GenBank/DDBJ databases">
        <title>Genome of the Chinese tree shrew, a rising model animal genetically related to primates.</title>
        <authorList>
            <person name="Zhang G."/>
            <person name="Fan Y."/>
            <person name="Yao Y."/>
            <person name="Huang Z."/>
        </authorList>
    </citation>
    <scope>NUCLEOTIDE SEQUENCE [LARGE SCALE GENOMIC DNA]</scope>
</reference>
<dbReference type="InterPro" id="IPR018114">
    <property type="entry name" value="TRYPSIN_HIS"/>
</dbReference>
<keyword evidence="6" id="KW-1185">Reference proteome</keyword>
<keyword evidence="5" id="KW-0378">Hydrolase</keyword>
<keyword evidence="5" id="KW-0645">Protease</keyword>
<dbReference type="Gene3D" id="2.40.10.10">
    <property type="entry name" value="Trypsin-like serine proteases"/>
    <property type="match status" value="1"/>
</dbReference>
<reference evidence="6" key="2">
    <citation type="journal article" date="2013" name="Nat. Commun.">
        <title>Genome of the Chinese tree shrew.</title>
        <authorList>
            <person name="Fan Y."/>
            <person name="Huang Z.Y."/>
            <person name="Cao C.C."/>
            <person name="Chen C.S."/>
            <person name="Chen Y.X."/>
            <person name="Fan D.D."/>
            <person name="He J."/>
            <person name="Hou H.L."/>
            <person name="Hu L."/>
            <person name="Hu X.T."/>
            <person name="Jiang X.T."/>
            <person name="Lai R."/>
            <person name="Lang Y.S."/>
            <person name="Liang B."/>
            <person name="Liao S.G."/>
            <person name="Mu D."/>
            <person name="Ma Y.Y."/>
            <person name="Niu Y.Y."/>
            <person name="Sun X.Q."/>
            <person name="Xia J.Q."/>
            <person name="Xiao J."/>
            <person name="Xiong Z.Q."/>
            <person name="Xu L."/>
            <person name="Yang L."/>
            <person name="Zhang Y."/>
            <person name="Zhao W."/>
            <person name="Zhao X.D."/>
            <person name="Zheng Y.T."/>
            <person name="Zhou J.M."/>
            <person name="Zhu Y.B."/>
            <person name="Zhang G.J."/>
            <person name="Wang J."/>
            <person name="Yao Y.G."/>
        </authorList>
    </citation>
    <scope>NUCLEOTIDE SEQUENCE [LARGE SCALE GENOMIC DNA]</scope>
</reference>
<comment type="similarity">
    <text evidence="2">Belongs to the peptidase S1 family. CLIP subfamily.</text>
</comment>
<dbReference type="InterPro" id="IPR001254">
    <property type="entry name" value="Trypsin_dom"/>
</dbReference>
<feature type="domain" description="Peptidase S1" evidence="4">
    <location>
        <begin position="74"/>
        <end position="314"/>
    </location>
</feature>
<evidence type="ECO:0000256" key="3">
    <source>
        <dbReference type="SAM" id="MobiDB-lite"/>
    </source>
</evidence>
<dbReference type="STRING" id="246437.L8Y3Z9"/>
<dbReference type="FunFam" id="2.40.10.10:FF:000039">
    <property type="entry name" value="Brain-specific serine protease 4"/>
    <property type="match status" value="1"/>
</dbReference>
<dbReference type="InParanoid" id="L8Y3Z9"/>
<dbReference type="InterPro" id="IPR051487">
    <property type="entry name" value="Ser/Thr_Proteases_Immune/Dev"/>
</dbReference>
<dbReference type="PANTHER" id="PTHR24256">
    <property type="entry name" value="TRYPTASE-RELATED"/>
    <property type="match status" value="1"/>
</dbReference>
<dbReference type="Proteomes" id="UP000011518">
    <property type="component" value="Unassembled WGS sequence"/>
</dbReference>
<accession>L8Y3Z9</accession>
<evidence type="ECO:0000313" key="6">
    <source>
        <dbReference type="Proteomes" id="UP000011518"/>
    </source>
</evidence>
<evidence type="ECO:0000256" key="1">
    <source>
        <dbReference type="ARBA" id="ARBA00023157"/>
    </source>
</evidence>
<dbReference type="PROSITE" id="PS00134">
    <property type="entry name" value="TRYPSIN_HIS"/>
    <property type="match status" value="1"/>
</dbReference>
<organism evidence="5 6">
    <name type="scientific">Tupaia chinensis</name>
    <name type="common">Chinese tree shrew</name>
    <name type="synonym">Tupaia belangeri chinensis</name>
    <dbReference type="NCBI Taxonomy" id="246437"/>
    <lineage>
        <taxon>Eukaryota</taxon>
        <taxon>Metazoa</taxon>
        <taxon>Chordata</taxon>
        <taxon>Craniata</taxon>
        <taxon>Vertebrata</taxon>
        <taxon>Euteleostomi</taxon>
        <taxon>Mammalia</taxon>
        <taxon>Eutheria</taxon>
        <taxon>Euarchontoglires</taxon>
        <taxon>Scandentia</taxon>
        <taxon>Tupaiidae</taxon>
        <taxon>Tupaia</taxon>
    </lineage>
</organism>
<dbReference type="AlphaFoldDB" id="L8Y3Z9"/>
<dbReference type="CDD" id="cd00190">
    <property type="entry name" value="Tryp_SPc"/>
    <property type="match status" value="1"/>
</dbReference>